<evidence type="ECO:0000256" key="2">
    <source>
        <dbReference type="ARBA" id="ARBA00023015"/>
    </source>
</evidence>
<dbReference type="InterPro" id="IPR058163">
    <property type="entry name" value="LysR-type_TF_proteobact-type"/>
</dbReference>
<comment type="similarity">
    <text evidence="1">Belongs to the LysR transcriptional regulatory family.</text>
</comment>
<feature type="domain" description="HTH lysR-type" evidence="5">
    <location>
        <begin position="1"/>
        <end position="59"/>
    </location>
</feature>
<keyword evidence="3" id="KW-0238">DNA-binding</keyword>
<dbReference type="SUPFAM" id="SSF46785">
    <property type="entry name" value="Winged helix' DNA-binding domain"/>
    <property type="match status" value="1"/>
</dbReference>
<comment type="caution">
    <text evidence="6">The sequence shown here is derived from an EMBL/GenBank/DDBJ whole genome shotgun (WGS) entry which is preliminary data.</text>
</comment>
<proteinExistence type="inferred from homology"/>
<dbReference type="EMBL" id="JTCM02000132">
    <property type="protein sequence ID" value="NEU76786.1"/>
    <property type="molecule type" value="Genomic_DNA"/>
</dbReference>
<sequence>MDRIDCMKSFVRTVETNSFSAVAREMNTTQPTISKQIAALEEYLDVQLLVRSTRSLSVTEEGQRFYEHCQRILEAIAEAEASVGKRQKPFGVLKVNCPVSFGQLVIMPLLKAFLERYPDIKLDLMMTDQFIDLVEEAVDVAIRIGNVQDTSLIYQQIGITRRVTIGATAYFDSSGEPLSPQDLIHHNCIVYTRLATGNEWHFQRKEQTIKVKVSGNFQANNSTAVREAVLSGVGIAVSPIWLFGDAVNTDAVKVVLNDYQPTPLPIYAVYRRGRFIPAKVRCFIDFLASEFQIDPWVSNYGQRQTT</sequence>
<dbReference type="SUPFAM" id="SSF53850">
    <property type="entry name" value="Periplasmic binding protein-like II"/>
    <property type="match status" value="1"/>
</dbReference>
<dbReference type="PRINTS" id="PR00039">
    <property type="entry name" value="HTHLYSR"/>
</dbReference>
<dbReference type="Gene3D" id="3.40.190.290">
    <property type="match status" value="1"/>
</dbReference>
<evidence type="ECO:0000259" key="5">
    <source>
        <dbReference type="PROSITE" id="PS50931"/>
    </source>
</evidence>
<keyword evidence="7" id="KW-1185">Reference proteome</keyword>
<dbReference type="Pfam" id="PF03466">
    <property type="entry name" value="LysR_substrate"/>
    <property type="match status" value="1"/>
</dbReference>
<dbReference type="FunFam" id="1.10.10.10:FF:000001">
    <property type="entry name" value="LysR family transcriptional regulator"/>
    <property type="match status" value="1"/>
</dbReference>
<protein>
    <submittedName>
        <fullName evidence="6">LysR family transcriptional regulator</fullName>
    </submittedName>
</protein>
<dbReference type="InterPro" id="IPR000847">
    <property type="entry name" value="LysR_HTH_N"/>
</dbReference>
<dbReference type="GO" id="GO:0003677">
    <property type="term" value="F:DNA binding"/>
    <property type="evidence" value="ECO:0007669"/>
    <property type="project" value="UniProtKB-KW"/>
</dbReference>
<dbReference type="FunFam" id="3.40.190.290:FF:000001">
    <property type="entry name" value="Transcriptional regulator, LysR family"/>
    <property type="match status" value="1"/>
</dbReference>
<evidence type="ECO:0000313" key="7">
    <source>
        <dbReference type="Proteomes" id="UP000031549"/>
    </source>
</evidence>
<dbReference type="InterPro" id="IPR036388">
    <property type="entry name" value="WH-like_DNA-bd_sf"/>
</dbReference>
<name>A0A846HHD4_9CYAN</name>
<dbReference type="Pfam" id="PF00126">
    <property type="entry name" value="HTH_1"/>
    <property type="match status" value="1"/>
</dbReference>
<evidence type="ECO:0000256" key="1">
    <source>
        <dbReference type="ARBA" id="ARBA00009437"/>
    </source>
</evidence>
<reference evidence="6 7" key="1">
    <citation type="journal article" date="2015" name="Genome Announc.">
        <title>Draft Genome Sequence of Cyanobacterium Hassallia byssoidea Strain VB512170, Isolated from Monuments in India.</title>
        <authorList>
            <person name="Singh D."/>
            <person name="Chandrababunaidu M.M."/>
            <person name="Panda A."/>
            <person name="Sen D."/>
            <person name="Bhattacharyya S."/>
            <person name="Adhikary S.P."/>
            <person name="Tripathy S."/>
        </authorList>
    </citation>
    <scope>NUCLEOTIDE SEQUENCE [LARGE SCALE GENOMIC DNA]</scope>
    <source>
        <strain evidence="6 7">VB512170</strain>
    </source>
</reference>
<dbReference type="RefSeq" id="WP_039747350.1">
    <property type="nucleotide sequence ID" value="NZ_JTCM02000132.1"/>
</dbReference>
<accession>A0A846HHD4</accession>
<dbReference type="Gene3D" id="1.10.10.10">
    <property type="entry name" value="Winged helix-like DNA-binding domain superfamily/Winged helix DNA-binding domain"/>
    <property type="match status" value="1"/>
</dbReference>
<evidence type="ECO:0000256" key="3">
    <source>
        <dbReference type="ARBA" id="ARBA00023125"/>
    </source>
</evidence>
<dbReference type="Proteomes" id="UP000031549">
    <property type="component" value="Unassembled WGS sequence"/>
</dbReference>
<dbReference type="InterPro" id="IPR036390">
    <property type="entry name" value="WH_DNA-bd_sf"/>
</dbReference>
<evidence type="ECO:0000256" key="4">
    <source>
        <dbReference type="ARBA" id="ARBA00023163"/>
    </source>
</evidence>
<dbReference type="PROSITE" id="PS50931">
    <property type="entry name" value="HTH_LYSR"/>
    <property type="match status" value="1"/>
</dbReference>
<organism evidence="6 7">
    <name type="scientific">Hassallia byssoidea VB512170</name>
    <dbReference type="NCBI Taxonomy" id="1304833"/>
    <lineage>
        <taxon>Bacteria</taxon>
        <taxon>Bacillati</taxon>
        <taxon>Cyanobacteriota</taxon>
        <taxon>Cyanophyceae</taxon>
        <taxon>Nostocales</taxon>
        <taxon>Tolypothrichaceae</taxon>
        <taxon>Hassallia</taxon>
    </lineage>
</organism>
<dbReference type="PANTHER" id="PTHR30537">
    <property type="entry name" value="HTH-TYPE TRANSCRIPTIONAL REGULATOR"/>
    <property type="match status" value="1"/>
</dbReference>
<keyword evidence="2" id="KW-0805">Transcription regulation</keyword>
<gene>
    <name evidence="6" type="ORF">PI95_030825</name>
</gene>
<dbReference type="GO" id="GO:0003700">
    <property type="term" value="F:DNA-binding transcription factor activity"/>
    <property type="evidence" value="ECO:0007669"/>
    <property type="project" value="InterPro"/>
</dbReference>
<dbReference type="InterPro" id="IPR005119">
    <property type="entry name" value="LysR_subst-bd"/>
</dbReference>
<evidence type="ECO:0000313" key="6">
    <source>
        <dbReference type="EMBL" id="NEU76786.1"/>
    </source>
</evidence>
<dbReference type="AlphaFoldDB" id="A0A846HHD4"/>
<dbReference type="CDD" id="cd08422">
    <property type="entry name" value="PBP2_CrgA_like"/>
    <property type="match status" value="1"/>
</dbReference>
<keyword evidence="4" id="KW-0804">Transcription</keyword>
<dbReference type="PANTHER" id="PTHR30537:SF80">
    <property type="entry name" value="TRANSCRIPTIONAL REGULATOR"/>
    <property type="match status" value="1"/>
</dbReference>